<dbReference type="GO" id="GO:0015288">
    <property type="term" value="F:porin activity"/>
    <property type="evidence" value="ECO:0007669"/>
    <property type="project" value="UniProtKB-KW"/>
</dbReference>
<dbReference type="GO" id="GO:0046930">
    <property type="term" value="C:pore complex"/>
    <property type="evidence" value="ECO:0007669"/>
    <property type="project" value="UniProtKB-KW"/>
</dbReference>
<evidence type="ECO:0000256" key="6">
    <source>
        <dbReference type="ARBA" id="ARBA00022692"/>
    </source>
</evidence>
<evidence type="ECO:0000256" key="15">
    <source>
        <dbReference type="SAM" id="Phobius"/>
    </source>
</evidence>
<keyword evidence="11 15" id="KW-0472">Membrane</keyword>
<feature type="domain" description="SLBB" evidence="18">
    <location>
        <begin position="204"/>
        <end position="281"/>
    </location>
</feature>
<accession>A0A5E4URK1</accession>
<sequence>MTRYRWPGAAFCGPEVLAGRALKSRRGNVRHLAGLLLALALAGCAIAPGVHYPGTSGSEGSAAGAAGEAPPPGALTEITFDLVQAQRASRVREIPDDVKALFGEPSAYVIGPGDVLQIVVWDHPELTLPAISVTTVGTDYYGANPIAPGYSVDSQGMLQFAYVGNVSVAGLTELQARDRLTRQLANYLKNPQLTLRVQAYRSRRVYMDGEVRNPGIQVFNDLPMTLPEALNRAGGFTTVGDRAMVAVIRNGVSTVVNIPALVAKGVSPSRVLLRNDDIVRVFAREDSKIFVLGEVTRPSTLFLRNGELTLNEALGDAGGVSQTTGNSKQVYVVRTLEGGKPEIYHLDASAPAAIALAENFQLKAKDVVFVDAAPLVRWNRVVSLLLPSTQTAYFGKVVTN</sequence>
<keyword evidence="6 15" id="KW-0812">Transmembrane</keyword>
<proteinExistence type="inferred from homology"/>
<evidence type="ECO:0000259" key="17">
    <source>
        <dbReference type="Pfam" id="PF18412"/>
    </source>
</evidence>
<dbReference type="InterPro" id="IPR040716">
    <property type="entry name" value="Wza_C"/>
</dbReference>
<keyword evidence="5 19" id="KW-0762">Sugar transport</keyword>
<reference evidence="19 20" key="1">
    <citation type="submission" date="2019-08" db="EMBL/GenBank/DDBJ databases">
        <authorList>
            <person name="Peeters C."/>
        </authorList>
    </citation>
    <scope>NUCLEOTIDE SEQUENCE [LARGE SCALE GENOMIC DNA]</scope>
    <source>
        <strain evidence="19 20">LMG 30175</strain>
    </source>
</reference>
<organism evidence="19 20">
    <name type="scientific">Pandoraea terrae</name>
    <dbReference type="NCBI Taxonomy" id="1537710"/>
    <lineage>
        <taxon>Bacteria</taxon>
        <taxon>Pseudomonadati</taxon>
        <taxon>Pseudomonadota</taxon>
        <taxon>Betaproteobacteria</taxon>
        <taxon>Burkholderiales</taxon>
        <taxon>Burkholderiaceae</taxon>
        <taxon>Pandoraea</taxon>
    </lineage>
</organism>
<protein>
    <submittedName>
        <fullName evidence="19">Sugar transporter</fullName>
    </submittedName>
</protein>
<keyword evidence="12" id="KW-0564">Palmitate</keyword>
<dbReference type="InterPro" id="IPR003715">
    <property type="entry name" value="Poly_export_N"/>
</dbReference>
<name>A0A5E4URK1_9BURK</name>
<feature type="domain" description="SLBB" evidence="18">
    <location>
        <begin position="288"/>
        <end position="370"/>
    </location>
</feature>
<feature type="domain" description="Polysaccharide export protein N-terminal" evidence="16">
    <location>
        <begin position="104"/>
        <end position="197"/>
    </location>
</feature>
<evidence type="ECO:0000256" key="8">
    <source>
        <dbReference type="ARBA" id="ARBA00023047"/>
    </source>
</evidence>
<evidence type="ECO:0000256" key="14">
    <source>
        <dbReference type="ARBA" id="ARBA00023288"/>
    </source>
</evidence>
<dbReference type="AlphaFoldDB" id="A0A5E4URK1"/>
<evidence type="ECO:0000313" key="20">
    <source>
        <dbReference type="Proteomes" id="UP000414233"/>
    </source>
</evidence>
<keyword evidence="7" id="KW-0732">Signal</keyword>
<evidence type="ECO:0000259" key="16">
    <source>
        <dbReference type="Pfam" id="PF02563"/>
    </source>
</evidence>
<keyword evidence="15" id="KW-1133">Transmembrane helix</keyword>
<feature type="domain" description="Outer-membrane lipoprotein Wza C-terminal" evidence="17">
    <location>
        <begin position="373"/>
        <end position="393"/>
    </location>
</feature>
<evidence type="ECO:0000256" key="5">
    <source>
        <dbReference type="ARBA" id="ARBA00022597"/>
    </source>
</evidence>
<dbReference type="Pfam" id="PF18412">
    <property type="entry name" value="Wza_C"/>
    <property type="match status" value="1"/>
</dbReference>
<dbReference type="GO" id="GO:0015159">
    <property type="term" value="F:polysaccharide transmembrane transporter activity"/>
    <property type="evidence" value="ECO:0007669"/>
    <property type="project" value="InterPro"/>
</dbReference>
<keyword evidence="10" id="KW-0626">Porin</keyword>
<evidence type="ECO:0000256" key="2">
    <source>
        <dbReference type="ARBA" id="ARBA00009450"/>
    </source>
</evidence>
<dbReference type="EMBL" id="CABPRZ010000007">
    <property type="protein sequence ID" value="VVE02608.1"/>
    <property type="molecule type" value="Genomic_DNA"/>
</dbReference>
<evidence type="ECO:0000256" key="11">
    <source>
        <dbReference type="ARBA" id="ARBA00023136"/>
    </source>
</evidence>
<dbReference type="Gene3D" id="3.30.1950.10">
    <property type="entry name" value="wza like domain"/>
    <property type="match status" value="1"/>
</dbReference>
<evidence type="ECO:0000256" key="13">
    <source>
        <dbReference type="ARBA" id="ARBA00023237"/>
    </source>
</evidence>
<dbReference type="PANTHER" id="PTHR33619:SF3">
    <property type="entry name" value="POLYSACCHARIDE EXPORT PROTEIN GFCE-RELATED"/>
    <property type="match status" value="1"/>
</dbReference>
<dbReference type="Proteomes" id="UP000414233">
    <property type="component" value="Unassembled WGS sequence"/>
</dbReference>
<dbReference type="Pfam" id="PF02563">
    <property type="entry name" value="Poly_export"/>
    <property type="match status" value="1"/>
</dbReference>
<keyword evidence="3" id="KW-0813">Transport</keyword>
<keyword evidence="20" id="KW-1185">Reference proteome</keyword>
<dbReference type="InterPro" id="IPR054765">
    <property type="entry name" value="SLBB_dom"/>
</dbReference>
<keyword evidence="4" id="KW-1134">Transmembrane beta strand</keyword>
<dbReference type="GO" id="GO:0006811">
    <property type="term" value="P:monoatomic ion transport"/>
    <property type="evidence" value="ECO:0007669"/>
    <property type="project" value="UniProtKB-KW"/>
</dbReference>
<evidence type="ECO:0000259" key="18">
    <source>
        <dbReference type="Pfam" id="PF22461"/>
    </source>
</evidence>
<evidence type="ECO:0000256" key="9">
    <source>
        <dbReference type="ARBA" id="ARBA00023065"/>
    </source>
</evidence>
<dbReference type="PANTHER" id="PTHR33619">
    <property type="entry name" value="POLYSACCHARIDE EXPORT PROTEIN GFCE-RELATED"/>
    <property type="match status" value="1"/>
</dbReference>
<evidence type="ECO:0000256" key="3">
    <source>
        <dbReference type="ARBA" id="ARBA00022448"/>
    </source>
</evidence>
<keyword evidence="9" id="KW-0406">Ion transport</keyword>
<keyword evidence="13" id="KW-0998">Cell outer membrane</keyword>
<evidence type="ECO:0000256" key="1">
    <source>
        <dbReference type="ARBA" id="ARBA00004571"/>
    </source>
</evidence>
<feature type="transmembrane region" description="Helical" evidence="15">
    <location>
        <begin position="32"/>
        <end position="52"/>
    </location>
</feature>
<dbReference type="GO" id="GO:0009279">
    <property type="term" value="C:cell outer membrane"/>
    <property type="evidence" value="ECO:0007669"/>
    <property type="project" value="UniProtKB-SubCell"/>
</dbReference>
<dbReference type="InterPro" id="IPR049712">
    <property type="entry name" value="Poly_export"/>
</dbReference>
<evidence type="ECO:0000256" key="7">
    <source>
        <dbReference type="ARBA" id="ARBA00022729"/>
    </source>
</evidence>
<keyword evidence="8" id="KW-0625">Polysaccharide transport</keyword>
<evidence type="ECO:0000313" key="19">
    <source>
        <dbReference type="EMBL" id="VVE02608.1"/>
    </source>
</evidence>
<evidence type="ECO:0000256" key="4">
    <source>
        <dbReference type="ARBA" id="ARBA00022452"/>
    </source>
</evidence>
<keyword evidence="14" id="KW-0449">Lipoprotein</keyword>
<gene>
    <name evidence="19" type="ORF">PTE30175_02141</name>
</gene>
<dbReference type="Pfam" id="PF22461">
    <property type="entry name" value="SLBB_2"/>
    <property type="match status" value="2"/>
</dbReference>
<evidence type="ECO:0000256" key="12">
    <source>
        <dbReference type="ARBA" id="ARBA00023139"/>
    </source>
</evidence>
<dbReference type="Gene3D" id="1.20.5.70">
    <property type="match status" value="1"/>
</dbReference>
<comment type="similarity">
    <text evidence="2">Belongs to the BexD/CtrA/VexA family.</text>
</comment>
<evidence type="ECO:0000256" key="10">
    <source>
        <dbReference type="ARBA" id="ARBA00023114"/>
    </source>
</evidence>
<dbReference type="RefSeq" id="WP_150697036.1">
    <property type="nucleotide sequence ID" value="NZ_CABPRZ010000007.1"/>
</dbReference>
<comment type="subcellular location">
    <subcellularLocation>
        <location evidence="1">Cell outer membrane</location>
        <topology evidence="1">Multi-pass membrane protein</topology>
    </subcellularLocation>
</comment>
<dbReference type="Gene3D" id="3.10.560.10">
    <property type="entry name" value="Outer membrane lipoprotein wza domain like"/>
    <property type="match status" value="2"/>
</dbReference>
<dbReference type="OrthoDB" id="9815244at2"/>